<reference evidence="1" key="1">
    <citation type="submission" date="2023-03" db="EMBL/GenBank/DDBJ databases">
        <authorList>
            <person name="Steffen K."/>
            <person name="Cardenas P."/>
        </authorList>
    </citation>
    <scope>NUCLEOTIDE SEQUENCE</scope>
</reference>
<comment type="caution">
    <text evidence="1">The sequence shown here is derived from an EMBL/GenBank/DDBJ whole genome shotgun (WGS) entry which is preliminary data.</text>
</comment>
<accession>A0AA35R0B0</accession>
<proteinExistence type="predicted"/>
<name>A0AA35R0B0_GEOBA</name>
<evidence type="ECO:0000313" key="2">
    <source>
        <dbReference type="Proteomes" id="UP001174909"/>
    </source>
</evidence>
<dbReference type="Proteomes" id="UP001174909">
    <property type="component" value="Unassembled WGS sequence"/>
</dbReference>
<gene>
    <name evidence="1" type="ORF">GBAR_LOCUS2634</name>
</gene>
<sequence>MSVEKSKILLSLSILARIQSKASTKGVSVCGLCVESKSPDRVEVLSLEYDDGINVDLDDLTRHAIASSASLGDGDIYCTYAKKNEAGIEAEIKELKLKYSPSKMEMYLKNG</sequence>
<evidence type="ECO:0000313" key="1">
    <source>
        <dbReference type="EMBL" id="CAI7999179.1"/>
    </source>
</evidence>
<dbReference type="AlphaFoldDB" id="A0AA35R0B0"/>
<dbReference type="EMBL" id="CASHTH010000359">
    <property type="protein sequence ID" value="CAI7999179.1"/>
    <property type="molecule type" value="Genomic_DNA"/>
</dbReference>
<organism evidence="1 2">
    <name type="scientific">Geodia barretti</name>
    <name type="common">Barrett's horny sponge</name>
    <dbReference type="NCBI Taxonomy" id="519541"/>
    <lineage>
        <taxon>Eukaryota</taxon>
        <taxon>Metazoa</taxon>
        <taxon>Porifera</taxon>
        <taxon>Demospongiae</taxon>
        <taxon>Heteroscleromorpha</taxon>
        <taxon>Tetractinellida</taxon>
        <taxon>Astrophorina</taxon>
        <taxon>Geodiidae</taxon>
        <taxon>Geodia</taxon>
    </lineage>
</organism>
<protein>
    <submittedName>
        <fullName evidence="1">Uncharacterized protein</fullName>
    </submittedName>
</protein>
<keyword evidence="2" id="KW-1185">Reference proteome</keyword>